<proteinExistence type="predicted"/>
<name>A0A1R2B8S1_9CILI</name>
<organism evidence="2 3">
    <name type="scientific">Stentor coeruleus</name>
    <dbReference type="NCBI Taxonomy" id="5963"/>
    <lineage>
        <taxon>Eukaryota</taxon>
        <taxon>Sar</taxon>
        <taxon>Alveolata</taxon>
        <taxon>Ciliophora</taxon>
        <taxon>Postciliodesmatophora</taxon>
        <taxon>Heterotrichea</taxon>
        <taxon>Heterotrichida</taxon>
        <taxon>Stentoridae</taxon>
        <taxon>Stentor</taxon>
    </lineage>
</organism>
<keyword evidence="3" id="KW-1185">Reference proteome</keyword>
<dbReference type="EMBL" id="MPUH01000857">
    <property type="protein sequence ID" value="OMJ72980.1"/>
    <property type="molecule type" value="Genomic_DNA"/>
</dbReference>
<evidence type="ECO:0000313" key="2">
    <source>
        <dbReference type="EMBL" id="OMJ72980.1"/>
    </source>
</evidence>
<comment type="caution">
    <text evidence="2">The sequence shown here is derived from an EMBL/GenBank/DDBJ whole genome shotgun (WGS) entry which is preliminary data.</text>
</comment>
<reference evidence="2 3" key="1">
    <citation type="submission" date="2016-11" db="EMBL/GenBank/DDBJ databases">
        <title>The macronuclear genome of Stentor coeruleus: a giant cell with tiny introns.</title>
        <authorList>
            <person name="Slabodnick M."/>
            <person name="Ruby J.G."/>
            <person name="Reiff S.B."/>
            <person name="Swart E.C."/>
            <person name="Gosai S."/>
            <person name="Prabakaran S."/>
            <person name="Witkowska E."/>
            <person name="Larue G.E."/>
            <person name="Fisher S."/>
            <person name="Freeman R.M."/>
            <person name="Gunawardena J."/>
            <person name="Chu W."/>
            <person name="Stover N.A."/>
            <person name="Gregory B.D."/>
            <person name="Nowacki M."/>
            <person name="Derisi J."/>
            <person name="Roy S.W."/>
            <person name="Marshall W.F."/>
            <person name="Sood P."/>
        </authorList>
    </citation>
    <scope>NUCLEOTIDE SEQUENCE [LARGE SCALE GENOMIC DNA]</scope>
    <source>
        <strain evidence="2">WM001</strain>
    </source>
</reference>
<evidence type="ECO:0000313" key="3">
    <source>
        <dbReference type="Proteomes" id="UP000187209"/>
    </source>
</evidence>
<feature type="region of interest" description="Disordered" evidence="1">
    <location>
        <begin position="46"/>
        <end position="67"/>
    </location>
</feature>
<sequence>MRISASYSFKGNNENILELPLTTDLLQGIEQAKILSNEFLTRVYEASAESEPIKKKKADSDAEENID</sequence>
<dbReference type="AlphaFoldDB" id="A0A1R2B8S1"/>
<accession>A0A1R2B8S1</accession>
<protein>
    <submittedName>
        <fullName evidence="2">Uncharacterized protein</fullName>
    </submittedName>
</protein>
<evidence type="ECO:0000256" key="1">
    <source>
        <dbReference type="SAM" id="MobiDB-lite"/>
    </source>
</evidence>
<gene>
    <name evidence="2" type="ORF">SteCoe_28431</name>
</gene>
<dbReference type="Proteomes" id="UP000187209">
    <property type="component" value="Unassembled WGS sequence"/>
</dbReference>